<dbReference type="GO" id="GO:0009228">
    <property type="term" value="P:thiamine biosynthetic process"/>
    <property type="evidence" value="ECO:0007669"/>
    <property type="project" value="UniProtKB-KW"/>
</dbReference>
<evidence type="ECO:0000259" key="20">
    <source>
        <dbReference type="PROSITE" id="PS51165"/>
    </source>
</evidence>
<feature type="binding site" evidence="19">
    <location>
        <position position="302"/>
    </location>
    <ligand>
        <name>ATP</name>
        <dbReference type="ChEBI" id="CHEBI:30616"/>
    </ligand>
</feature>
<evidence type="ECO:0000256" key="16">
    <source>
        <dbReference type="ARBA" id="ARBA00075337"/>
    </source>
</evidence>
<evidence type="ECO:0000256" key="14">
    <source>
        <dbReference type="ARBA" id="ARBA00066827"/>
    </source>
</evidence>
<reference evidence="21 22" key="1">
    <citation type="submission" date="2016-10" db="EMBL/GenBank/DDBJ databases">
        <authorList>
            <person name="de Groot N.N."/>
        </authorList>
    </citation>
    <scope>NUCLEOTIDE SEQUENCE [LARGE SCALE GENOMIC DNA]</scope>
    <source>
        <strain evidence="21 22">ATCC 51327</strain>
    </source>
</reference>
<dbReference type="EMBL" id="FOTI01000015">
    <property type="protein sequence ID" value="SFL50441.1"/>
    <property type="molecule type" value="Genomic_DNA"/>
</dbReference>
<evidence type="ECO:0000256" key="6">
    <source>
        <dbReference type="ARBA" id="ARBA00022741"/>
    </source>
</evidence>
<evidence type="ECO:0000256" key="13">
    <source>
        <dbReference type="ARBA" id="ARBA00061472"/>
    </source>
</evidence>
<dbReference type="SUPFAM" id="SSF143437">
    <property type="entry name" value="THUMP domain-like"/>
    <property type="match status" value="1"/>
</dbReference>
<dbReference type="Pfam" id="PF02926">
    <property type="entry name" value="THUMP"/>
    <property type="match status" value="1"/>
</dbReference>
<dbReference type="GO" id="GO:0052837">
    <property type="term" value="P:thiazole biosynthetic process"/>
    <property type="evidence" value="ECO:0007669"/>
    <property type="project" value="TreeGrafter"/>
</dbReference>
<dbReference type="GO" id="GO:0005524">
    <property type="term" value="F:ATP binding"/>
    <property type="evidence" value="ECO:0007669"/>
    <property type="project" value="UniProtKB-UniRule"/>
</dbReference>
<dbReference type="Pfam" id="PF22025">
    <property type="entry name" value="ThiI_fer"/>
    <property type="match status" value="1"/>
</dbReference>
<gene>
    <name evidence="19" type="primary">thiI</name>
    <name evidence="21" type="ORF">SAMN02983006_01336</name>
</gene>
<evidence type="ECO:0000256" key="1">
    <source>
        <dbReference type="ARBA" id="ARBA00004496"/>
    </source>
</evidence>
<dbReference type="EC" id="2.8.1.4" evidence="14 19"/>
<dbReference type="InterPro" id="IPR020536">
    <property type="entry name" value="ThiI_AANH"/>
</dbReference>
<evidence type="ECO:0000256" key="7">
    <source>
        <dbReference type="ARBA" id="ARBA00022840"/>
    </source>
</evidence>
<keyword evidence="4 19" id="KW-0820">tRNA-binding</keyword>
<feature type="binding site" evidence="19">
    <location>
        <position position="311"/>
    </location>
    <ligand>
        <name>ATP</name>
        <dbReference type="ChEBI" id="CHEBI:30616"/>
    </ligand>
</feature>
<dbReference type="InterPro" id="IPR054173">
    <property type="entry name" value="ThiI_fer"/>
</dbReference>
<comment type="subcellular location">
    <subcellularLocation>
        <location evidence="1 19">Cytoplasm</location>
    </subcellularLocation>
</comment>
<feature type="binding site" evidence="19">
    <location>
        <begin position="198"/>
        <end position="199"/>
    </location>
    <ligand>
        <name>ATP</name>
        <dbReference type="ChEBI" id="CHEBI:30616"/>
    </ligand>
</feature>
<name>A0A1I4I9K2_9FIRM</name>
<evidence type="ECO:0000256" key="8">
    <source>
        <dbReference type="ARBA" id="ARBA00022884"/>
    </source>
</evidence>
<evidence type="ECO:0000256" key="2">
    <source>
        <dbReference type="ARBA" id="ARBA00004948"/>
    </source>
</evidence>
<dbReference type="Gene3D" id="3.30.2130.30">
    <property type="match status" value="1"/>
</dbReference>
<dbReference type="RefSeq" id="WP_089861264.1">
    <property type="nucleotide sequence ID" value="NZ_FOTI01000015.1"/>
</dbReference>
<dbReference type="PANTHER" id="PTHR43209:SF1">
    <property type="entry name" value="TRNA SULFURTRANSFERASE"/>
    <property type="match status" value="1"/>
</dbReference>
<evidence type="ECO:0000256" key="9">
    <source>
        <dbReference type="ARBA" id="ARBA00022977"/>
    </source>
</evidence>
<keyword evidence="22" id="KW-1185">Reference proteome</keyword>
<protein>
    <recommendedName>
        <fullName evidence="15 19">Probable tRNA sulfurtransferase</fullName>
        <ecNumber evidence="14 19">2.8.1.4</ecNumber>
    </recommendedName>
    <alternativeName>
        <fullName evidence="16 19">Sulfur carrier protein ThiS sulfurtransferase</fullName>
    </alternativeName>
    <alternativeName>
        <fullName evidence="17 19">Thiamine biosynthesis protein ThiI</fullName>
    </alternativeName>
    <alternativeName>
        <fullName evidence="18 19">tRNA 4-thiouridine synthase</fullName>
    </alternativeName>
</protein>
<dbReference type="AlphaFoldDB" id="A0A1I4I9K2"/>
<dbReference type="GO" id="GO:0005829">
    <property type="term" value="C:cytosol"/>
    <property type="evidence" value="ECO:0007669"/>
    <property type="project" value="TreeGrafter"/>
</dbReference>
<dbReference type="Proteomes" id="UP000199006">
    <property type="component" value="Unassembled WGS sequence"/>
</dbReference>
<organism evidence="21 22">
    <name type="scientific">Halanaerobium salsuginis</name>
    <dbReference type="NCBI Taxonomy" id="29563"/>
    <lineage>
        <taxon>Bacteria</taxon>
        <taxon>Bacillati</taxon>
        <taxon>Bacillota</taxon>
        <taxon>Clostridia</taxon>
        <taxon>Halanaerobiales</taxon>
        <taxon>Halanaerobiaceae</taxon>
        <taxon>Halanaerobium</taxon>
    </lineage>
</organism>
<dbReference type="InterPro" id="IPR049962">
    <property type="entry name" value="THUMP_ThiI"/>
</dbReference>
<evidence type="ECO:0000256" key="18">
    <source>
        <dbReference type="ARBA" id="ARBA00080570"/>
    </source>
</evidence>
<dbReference type="GO" id="GO:0002937">
    <property type="term" value="P:tRNA 4-thiouridine biosynthesis"/>
    <property type="evidence" value="ECO:0007669"/>
    <property type="project" value="TreeGrafter"/>
</dbReference>
<accession>A0A1I4I9K2</accession>
<comment type="pathway">
    <text evidence="2 19">Cofactor biosynthesis; thiamine diphosphate biosynthesis.</text>
</comment>
<keyword evidence="5 19" id="KW-0808">Transferase</keyword>
<keyword evidence="7 19" id="KW-0067">ATP-binding</keyword>
<evidence type="ECO:0000256" key="10">
    <source>
        <dbReference type="ARBA" id="ARBA00050570"/>
    </source>
</evidence>
<dbReference type="HAMAP" id="MF_00021">
    <property type="entry name" value="ThiI"/>
    <property type="match status" value="1"/>
</dbReference>
<dbReference type="Pfam" id="PF02568">
    <property type="entry name" value="ThiI"/>
    <property type="match status" value="1"/>
</dbReference>
<dbReference type="InterPro" id="IPR003720">
    <property type="entry name" value="tRNA_STrfase"/>
</dbReference>
<feature type="binding site" evidence="19">
    <location>
        <position position="280"/>
    </location>
    <ligand>
        <name>ATP</name>
        <dbReference type="ChEBI" id="CHEBI:30616"/>
    </ligand>
</feature>
<dbReference type="InterPro" id="IPR014729">
    <property type="entry name" value="Rossmann-like_a/b/a_fold"/>
</dbReference>
<comment type="similarity">
    <text evidence="13 19">Belongs to the ThiI family.</text>
</comment>
<dbReference type="CDD" id="cd11716">
    <property type="entry name" value="THUMP_ThiI"/>
    <property type="match status" value="1"/>
</dbReference>
<evidence type="ECO:0000313" key="22">
    <source>
        <dbReference type="Proteomes" id="UP000199006"/>
    </source>
</evidence>
<keyword evidence="6 19" id="KW-0547">Nucleotide-binding</keyword>
<evidence type="ECO:0000256" key="12">
    <source>
        <dbReference type="ARBA" id="ARBA00058382"/>
    </source>
</evidence>
<dbReference type="CDD" id="cd01712">
    <property type="entry name" value="PPase_ThiI"/>
    <property type="match status" value="1"/>
</dbReference>
<dbReference type="InterPro" id="IPR004114">
    <property type="entry name" value="THUMP_dom"/>
</dbReference>
<dbReference type="SMART" id="SM00981">
    <property type="entry name" value="THUMP"/>
    <property type="match status" value="1"/>
</dbReference>
<dbReference type="SUPFAM" id="SSF52402">
    <property type="entry name" value="Adenine nucleotide alpha hydrolases-like"/>
    <property type="match status" value="1"/>
</dbReference>
<dbReference type="UniPathway" id="UPA00060"/>
<evidence type="ECO:0000256" key="4">
    <source>
        <dbReference type="ARBA" id="ARBA00022555"/>
    </source>
</evidence>
<comment type="catalytic activity">
    <reaction evidence="10 19">
        <text>[ThiI sulfur-carrier protein]-S-sulfanyl-L-cysteine + a uridine in tRNA + 2 reduced [2Fe-2S]-[ferredoxin] + ATP + H(+) = [ThiI sulfur-carrier protein]-L-cysteine + a 4-thiouridine in tRNA + 2 oxidized [2Fe-2S]-[ferredoxin] + AMP + diphosphate</text>
        <dbReference type="Rhea" id="RHEA:24176"/>
        <dbReference type="Rhea" id="RHEA-COMP:10000"/>
        <dbReference type="Rhea" id="RHEA-COMP:10001"/>
        <dbReference type="Rhea" id="RHEA-COMP:13337"/>
        <dbReference type="Rhea" id="RHEA-COMP:13338"/>
        <dbReference type="Rhea" id="RHEA-COMP:13339"/>
        <dbReference type="Rhea" id="RHEA-COMP:13340"/>
        <dbReference type="ChEBI" id="CHEBI:15378"/>
        <dbReference type="ChEBI" id="CHEBI:29950"/>
        <dbReference type="ChEBI" id="CHEBI:30616"/>
        <dbReference type="ChEBI" id="CHEBI:33019"/>
        <dbReference type="ChEBI" id="CHEBI:33737"/>
        <dbReference type="ChEBI" id="CHEBI:33738"/>
        <dbReference type="ChEBI" id="CHEBI:61963"/>
        <dbReference type="ChEBI" id="CHEBI:65315"/>
        <dbReference type="ChEBI" id="CHEBI:136798"/>
        <dbReference type="ChEBI" id="CHEBI:456215"/>
        <dbReference type="EC" id="2.8.1.4"/>
    </reaction>
</comment>
<dbReference type="GO" id="GO:0009229">
    <property type="term" value="P:thiamine diphosphate biosynthetic process"/>
    <property type="evidence" value="ECO:0007669"/>
    <property type="project" value="UniProtKB-UniRule"/>
</dbReference>
<evidence type="ECO:0000256" key="11">
    <source>
        <dbReference type="ARBA" id="ARBA00052330"/>
    </source>
</evidence>
<dbReference type="OrthoDB" id="9773948at2"/>
<feature type="domain" description="THUMP" evidence="20">
    <location>
        <begin position="59"/>
        <end position="180"/>
    </location>
</feature>
<dbReference type="FunFam" id="3.40.50.620:FF:000053">
    <property type="entry name" value="Probable tRNA sulfurtransferase"/>
    <property type="match status" value="1"/>
</dbReference>
<evidence type="ECO:0000256" key="19">
    <source>
        <dbReference type="HAMAP-Rule" id="MF_00021"/>
    </source>
</evidence>
<proteinExistence type="inferred from homology"/>
<evidence type="ECO:0000256" key="3">
    <source>
        <dbReference type="ARBA" id="ARBA00022490"/>
    </source>
</evidence>
<dbReference type="GO" id="GO:0140741">
    <property type="term" value="F:tRNA-uracil-4 sulfurtransferase activity"/>
    <property type="evidence" value="ECO:0007669"/>
    <property type="project" value="UniProtKB-EC"/>
</dbReference>
<dbReference type="PROSITE" id="PS51165">
    <property type="entry name" value="THUMP"/>
    <property type="match status" value="1"/>
</dbReference>
<evidence type="ECO:0000256" key="17">
    <source>
        <dbReference type="ARBA" id="ARBA00077849"/>
    </source>
</evidence>
<keyword evidence="9 19" id="KW-0784">Thiamine biosynthesis</keyword>
<evidence type="ECO:0000256" key="5">
    <source>
        <dbReference type="ARBA" id="ARBA00022679"/>
    </source>
</evidence>
<evidence type="ECO:0000313" key="21">
    <source>
        <dbReference type="EMBL" id="SFL50441.1"/>
    </source>
</evidence>
<dbReference type="STRING" id="29563.SAMN02983006_01336"/>
<comment type="function">
    <text evidence="12 19">Catalyzes the ATP-dependent transfer of a sulfur to tRNA to produce 4-thiouridine in position 8 of tRNAs, which functions as a near-UV photosensor. Also catalyzes the transfer of sulfur to the sulfur carrier protein ThiS, forming ThiS-thiocarboxylate. This is a step in the synthesis of thiazole, in the thiamine biosynthesis pathway. The sulfur is donated as persulfide by IscS.</text>
</comment>
<dbReference type="GO" id="GO:0000049">
    <property type="term" value="F:tRNA binding"/>
    <property type="evidence" value="ECO:0007669"/>
    <property type="project" value="UniProtKB-UniRule"/>
</dbReference>
<keyword evidence="8 19" id="KW-0694">RNA-binding</keyword>
<keyword evidence="3 19" id="KW-0963">Cytoplasm</keyword>
<evidence type="ECO:0000256" key="15">
    <source>
        <dbReference type="ARBA" id="ARBA00071867"/>
    </source>
</evidence>
<feature type="binding site" evidence="19">
    <location>
        <begin position="223"/>
        <end position="224"/>
    </location>
    <ligand>
        <name>ATP</name>
        <dbReference type="ChEBI" id="CHEBI:30616"/>
    </ligand>
</feature>
<comment type="catalytic activity">
    <reaction evidence="11 19">
        <text>[ThiS sulfur-carrier protein]-C-terminal Gly-Gly-AMP + S-sulfanyl-L-cysteinyl-[cysteine desulfurase] + AH2 = [ThiS sulfur-carrier protein]-C-terminal-Gly-aminoethanethioate + L-cysteinyl-[cysteine desulfurase] + A + AMP + 2 H(+)</text>
        <dbReference type="Rhea" id="RHEA:43340"/>
        <dbReference type="Rhea" id="RHEA-COMP:12157"/>
        <dbReference type="Rhea" id="RHEA-COMP:12158"/>
        <dbReference type="Rhea" id="RHEA-COMP:12910"/>
        <dbReference type="Rhea" id="RHEA-COMP:19908"/>
        <dbReference type="ChEBI" id="CHEBI:13193"/>
        <dbReference type="ChEBI" id="CHEBI:15378"/>
        <dbReference type="ChEBI" id="CHEBI:17499"/>
        <dbReference type="ChEBI" id="CHEBI:29950"/>
        <dbReference type="ChEBI" id="CHEBI:61963"/>
        <dbReference type="ChEBI" id="CHEBI:90618"/>
        <dbReference type="ChEBI" id="CHEBI:232372"/>
        <dbReference type="ChEBI" id="CHEBI:456215"/>
    </reaction>
</comment>
<dbReference type="InterPro" id="IPR050102">
    <property type="entry name" value="tRNA_sulfurtransferase_ThiI"/>
</dbReference>
<dbReference type="Gene3D" id="3.40.50.620">
    <property type="entry name" value="HUPs"/>
    <property type="match status" value="1"/>
</dbReference>
<dbReference type="InterPro" id="IPR049961">
    <property type="entry name" value="ThiI_N"/>
</dbReference>
<dbReference type="PANTHER" id="PTHR43209">
    <property type="entry name" value="TRNA SULFURTRANSFERASE"/>
    <property type="match status" value="1"/>
</dbReference>
<dbReference type="NCBIfam" id="TIGR00342">
    <property type="entry name" value="tRNA uracil 4-sulfurtransferase ThiI"/>
    <property type="match status" value="1"/>
</dbReference>
<dbReference type="GO" id="GO:0004810">
    <property type="term" value="F:CCA tRNA nucleotidyltransferase activity"/>
    <property type="evidence" value="ECO:0007669"/>
    <property type="project" value="InterPro"/>
</dbReference>
<sequence>MYDLIIIRYGEIGLKGDNINDFINQLVANIKRATSDLGDFEITTIFGRIFLKAEAAKINAICQRLINVPGIISLSPAQKFNYSSKKVSEFDQSDFNRLKKQVVRLFRAEVQNYPTTFKVETTRADKSFPIKSPALSRELGAEILRQVEGPETELKVDVHQPEHLLEVEIRRGKIYIFVRREAGPGGLPVKSSGKALLLLSGGIDSPVAGWLGLKRGLSLEAVYFNSPPYTSERAKQKVIDLTKILSRYGGEIKLQIPYFTAIQQAILKKCPRRYTVTIMRRMMIRIANQLAAQNESLALVTGENLGQVASQTLEGLRSSDQVAKFPVLRPLITMDKNEIIKLAKKIASYQISIRPHEDCCTIFVPQNPVTQPKLATVEYAEEELAIEELVKEAIAKMEIITINEGAC</sequence>